<dbReference type="InterPro" id="IPR011008">
    <property type="entry name" value="Dimeric_a/b-barrel"/>
</dbReference>
<protein>
    <submittedName>
        <fullName evidence="1">RNA signal recognition particle</fullName>
    </submittedName>
</protein>
<dbReference type="Gene3D" id="3.30.70.100">
    <property type="match status" value="1"/>
</dbReference>
<reference evidence="1 2" key="1">
    <citation type="journal article" date="2008" name="Int. J. Syst. Evol. Microbiol.">
        <title>Description of Roseateles aquatilis sp. nov. and Roseateles terrae sp. nov., in the class Betaproteobacteria, and emended description of the genus Roseateles.</title>
        <authorList>
            <person name="Gomila M."/>
            <person name="Bowien B."/>
            <person name="Falsen E."/>
            <person name="Moore E.R."/>
            <person name="Lalucat J."/>
        </authorList>
    </citation>
    <scope>NUCLEOTIDE SEQUENCE [LARGE SCALE GENOMIC DNA]</scope>
    <source>
        <strain evidence="1 2">CCUG 48205</strain>
    </source>
</reference>
<dbReference type="Proteomes" id="UP000197468">
    <property type="component" value="Unassembled WGS sequence"/>
</dbReference>
<keyword evidence="2" id="KW-1185">Reference proteome</keyword>
<sequence>MSYVDGFVLAVPNDNKEAYRKMATEAAALFKRHGALSVVECWGDDVPEGKVTSFTMAVKRAENESVVFSWVEWPSKAVRDTGMQAFMEDPIIKDMKDMPFDGQRMIFGGFTVLTRA</sequence>
<dbReference type="InterPro" id="IPR009874">
    <property type="entry name" value="DUF1428"/>
</dbReference>
<evidence type="ECO:0000313" key="1">
    <source>
        <dbReference type="EMBL" id="OWQ92336.1"/>
    </source>
</evidence>
<dbReference type="SUPFAM" id="SSF54909">
    <property type="entry name" value="Dimeric alpha+beta barrel"/>
    <property type="match status" value="1"/>
</dbReference>
<accession>A0A246JI51</accession>
<evidence type="ECO:0000313" key="2">
    <source>
        <dbReference type="Proteomes" id="UP000197468"/>
    </source>
</evidence>
<dbReference type="OrthoDB" id="9792392at2"/>
<dbReference type="PIRSF" id="PIRSF007028">
    <property type="entry name" value="UCP007028"/>
    <property type="match status" value="1"/>
</dbReference>
<name>A0A246JI51_9BURK</name>
<dbReference type="EMBL" id="NIOF01000002">
    <property type="protein sequence ID" value="OWQ92336.1"/>
    <property type="molecule type" value="Genomic_DNA"/>
</dbReference>
<comment type="caution">
    <text evidence="1">The sequence shown here is derived from an EMBL/GenBank/DDBJ whole genome shotgun (WGS) entry which is preliminary data.</text>
</comment>
<organism evidence="1 2">
    <name type="scientific">Roseateles aquatilis</name>
    <dbReference type="NCBI Taxonomy" id="431061"/>
    <lineage>
        <taxon>Bacteria</taxon>
        <taxon>Pseudomonadati</taxon>
        <taxon>Pseudomonadota</taxon>
        <taxon>Betaproteobacteria</taxon>
        <taxon>Burkholderiales</taxon>
        <taxon>Sphaerotilaceae</taxon>
        <taxon>Roseateles</taxon>
    </lineage>
</organism>
<dbReference type="RefSeq" id="WP_088384446.1">
    <property type="nucleotide sequence ID" value="NZ_NIOF01000002.1"/>
</dbReference>
<proteinExistence type="predicted"/>
<dbReference type="AlphaFoldDB" id="A0A246JI51"/>
<gene>
    <name evidence="1" type="ORF">CDN99_07515</name>
</gene>
<dbReference type="Pfam" id="PF07237">
    <property type="entry name" value="DUF1428"/>
    <property type="match status" value="1"/>
</dbReference>